<dbReference type="Proteomes" id="UP000192708">
    <property type="component" value="Unassembled WGS sequence"/>
</dbReference>
<dbReference type="InterPro" id="IPR032710">
    <property type="entry name" value="NTF2-like_dom_sf"/>
</dbReference>
<dbReference type="RefSeq" id="WP_084284032.1">
    <property type="nucleotide sequence ID" value="NZ_FWXJ01000010.1"/>
</dbReference>
<evidence type="ECO:0000313" key="3">
    <source>
        <dbReference type="Proteomes" id="UP000192708"/>
    </source>
</evidence>
<gene>
    <name evidence="2" type="ORF">SAMN06296008_11078</name>
</gene>
<keyword evidence="2" id="KW-0413">Isomerase</keyword>
<dbReference type="Gene3D" id="3.10.450.50">
    <property type="match status" value="1"/>
</dbReference>
<evidence type="ECO:0000259" key="1">
    <source>
        <dbReference type="Pfam" id="PF12680"/>
    </source>
</evidence>
<evidence type="ECO:0000313" key="2">
    <source>
        <dbReference type="EMBL" id="SMC63919.1"/>
    </source>
</evidence>
<reference evidence="2 3" key="1">
    <citation type="submission" date="2017-04" db="EMBL/GenBank/DDBJ databases">
        <authorList>
            <person name="Afonso C.L."/>
            <person name="Miller P.J."/>
            <person name="Scott M.A."/>
            <person name="Spackman E."/>
            <person name="Goraichik I."/>
            <person name="Dimitrov K.M."/>
            <person name="Suarez D.L."/>
            <person name="Swayne D.E."/>
        </authorList>
    </citation>
    <scope>NUCLEOTIDE SEQUENCE [LARGE SCALE GENOMIC DNA]</scope>
    <source>
        <strain evidence="2 3">VK13</strain>
    </source>
</reference>
<dbReference type="STRING" id="1938817.SAMN06296008_11078"/>
<dbReference type="EMBL" id="FWXJ01000010">
    <property type="protein sequence ID" value="SMC63919.1"/>
    <property type="molecule type" value="Genomic_DNA"/>
</dbReference>
<accession>A0A1W2AT58</accession>
<organism evidence="2 3">
    <name type="scientific">Polynucleobacter kasalickyi</name>
    <dbReference type="NCBI Taxonomy" id="1938817"/>
    <lineage>
        <taxon>Bacteria</taxon>
        <taxon>Pseudomonadati</taxon>
        <taxon>Pseudomonadota</taxon>
        <taxon>Betaproteobacteria</taxon>
        <taxon>Burkholderiales</taxon>
        <taxon>Burkholderiaceae</taxon>
        <taxon>Polynucleobacter</taxon>
    </lineage>
</organism>
<sequence>MENSFKIDALRGAIETLQLKYETISIATIDELVALYAMDASFKDPFNRVVGRDEIKKIFIKMFEQVDYPRFIVRQALQKDHSACLLWEFHFQFKRWDTTKKCVTGVSWLQFNEDCLVSSHTDYWDPAEGIYEHLPLIGSLMKGLKKLA</sequence>
<keyword evidence="3" id="KW-1185">Reference proteome</keyword>
<feature type="domain" description="SnoaL-like" evidence="1">
    <location>
        <begin position="27"/>
        <end position="118"/>
    </location>
</feature>
<dbReference type="GO" id="GO:0016853">
    <property type="term" value="F:isomerase activity"/>
    <property type="evidence" value="ECO:0007669"/>
    <property type="project" value="UniProtKB-KW"/>
</dbReference>
<dbReference type="OrthoDB" id="1115105at2"/>
<dbReference type="SUPFAM" id="SSF54427">
    <property type="entry name" value="NTF2-like"/>
    <property type="match status" value="1"/>
</dbReference>
<proteinExistence type="predicted"/>
<dbReference type="Pfam" id="PF12680">
    <property type="entry name" value="SnoaL_2"/>
    <property type="match status" value="1"/>
</dbReference>
<protein>
    <submittedName>
        <fullName evidence="2">Steroid delta-isomerase</fullName>
    </submittedName>
</protein>
<name>A0A1W2AT58_9BURK</name>
<dbReference type="InterPro" id="IPR037401">
    <property type="entry name" value="SnoaL-like"/>
</dbReference>
<dbReference type="AlphaFoldDB" id="A0A1W2AT58"/>